<dbReference type="PANTHER" id="PTHR42760:SF133">
    <property type="entry name" value="3-OXOACYL-[ACYL-CARRIER-PROTEIN] REDUCTASE"/>
    <property type="match status" value="1"/>
</dbReference>
<dbReference type="GO" id="GO:0008206">
    <property type="term" value="P:bile acid metabolic process"/>
    <property type="evidence" value="ECO:0007669"/>
    <property type="project" value="UniProtKB-ARBA"/>
</dbReference>
<dbReference type="Pfam" id="PF13561">
    <property type="entry name" value="adh_short_C2"/>
    <property type="match status" value="1"/>
</dbReference>
<dbReference type="Gene3D" id="3.40.50.720">
    <property type="entry name" value="NAD(P)-binding Rossmann-like Domain"/>
    <property type="match status" value="1"/>
</dbReference>
<comment type="similarity">
    <text evidence="1">Belongs to the short-chain dehydrogenases/reductases (SDR) family.</text>
</comment>
<dbReference type="PRINTS" id="PR00080">
    <property type="entry name" value="SDRFAMILY"/>
</dbReference>
<dbReference type="CDD" id="cd05233">
    <property type="entry name" value="SDR_c"/>
    <property type="match status" value="1"/>
</dbReference>
<organism evidence="3 4">
    <name type="scientific">Neobacillus mesonae</name>
    <dbReference type="NCBI Taxonomy" id="1193713"/>
    <lineage>
        <taxon>Bacteria</taxon>
        <taxon>Bacillati</taxon>
        <taxon>Bacillota</taxon>
        <taxon>Bacilli</taxon>
        <taxon>Bacillales</taxon>
        <taxon>Bacillaceae</taxon>
        <taxon>Neobacillus</taxon>
    </lineage>
</organism>
<keyword evidence="2" id="KW-0560">Oxidoreductase</keyword>
<reference evidence="3 4" key="1">
    <citation type="submission" date="2017-07" db="EMBL/GenBank/DDBJ databases">
        <title>The complete genome sequence of Bacillus mesonae strain H20-5, an efficient strain improving plant abiotic stress resistance.</title>
        <authorList>
            <person name="Kim S.Y."/>
            <person name="Song H."/>
            <person name="Sang M.K."/>
            <person name="Weon H.-Y."/>
            <person name="Song J."/>
        </authorList>
    </citation>
    <scope>NUCLEOTIDE SEQUENCE [LARGE SCALE GENOMIC DNA]</scope>
    <source>
        <strain evidence="3 4">H20-5</strain>
    </source>
</reference>
<dbReference type="InterPro" id="IPR002347">
    <property type="entry name" value="SDR_fam"/>
</dbReference>
<dbReference type="AlphaFoldDB" id="A0A3T0I486"/>
<proteinExistence type="inferred from homology"/>
<dbReference type="EMBL" id="CP022572">
    <property type="protein sequence ID" value="AZU64151.1"/>
    <property type="molecule type" value="Genomic_DNA"/>
</dbReference>
<name>A0A3T0I486_9BACI</name>
<dbReference type="SUPFAM" id="SSF51735">
    <property type="entry name" value="NAD(P)-binding Rossmann-fold domains"/>
    <property type="match status" value="1"/>
</dbReference>
<dbReference type="STRING" id="1193713.GCA_001636315_01807"/>
<dbReference type="OrthoDB" id="9804774at2"/>
<dbReference type="PRINTS" id="PR00081">
    <property type="entry name" value="GDHRDH"/>
</dbReference>
<dbReference type="KEGG" id="nmk:CHR53_24540"/>
<evidence type="ECO:0000313" key="4">
    <source>
        <dbReference type="Proteomes" id="UP000282892"/>
    </source>
</evidence>
<evidence type="ECO:0000256" key="2">
    <source>
        <dbReference type="ARBA" id="ARBA00023002"/>
    </source>
</evidence>
<dbReference type="FunFam" id="3.40.50.720:FF:000084">
    <property type="entry name" value="Short-chain dehydrogenase reductase"/>
    <property type="match status" value="1"/>
</dbReference>
<evidence type="ECO:0000256" key="1">
    <source>
        <dbReference type="ARBA" id="ARBA00006484"/>
    </source>
</evidence>
<accession>A0A3T0I486</accession>
<dbReference type="Proteomes" id="UP000282892">
    <property type="component" value="Chromosome"/>
</dbReference>
<gene>
    <name evidence="3" type="ORF">CHR53_24540</name>
</gene>
<protein>
    <submittedName>
        <fullName evidence="3">NAD(P)-dependent oxidoreductase</fullName>
    </submittedName>
</protein>
<sequence length="256" mass="27275">MGKLEGHVAIITGASGGIGGGCAYRLAQEGAHIVIVDLLDAAEMAAQITQDFSNSKVRTHQIDIRNNNEIQAVVDQTIEEFGKIDILINNAGTAGRLDIEEMTEEIWERDLNTNLKAAFFFIQKVVYPHMLSTGYGRIVNISSISGMNGGQVSGFNEDSWKGRSGPAYAASKGGVIALTKWVAKELGSKGITCNSVAPGAVESRITAGIHYNLDSQVIKRMGQPADIAEAVCYFSTPESSYTTGQTLRVDGGAVFA</sequence>
<dbReference type="PANTHER" id="PTHR42760">
    <property type="entry name" value="SHORT-CHAIN DEHYDROGENASES/REDUCTASES FAMILY MEMBER"/>
    <property type="match status" value="1"/>
</dbReference>
<dbReference type="RefSeq" id="WP_066388219.1">
    <property type="nucleotide sequence ID" value="NZ_CP022572.1"/>
</dbReference>
<dbReference type="GO" id="GO:0016616">
    <property type="term" value="F:oxidoreductase activity, acting on the CH-OH group of donors, NAD or NADP as acceptor"/>
    <property type="evidence" value="ECO:0007669"/>
    <property type="project" value="TreeGrafter"/>
</dbReference>
<dbReference type="PROSITE" id="PS51257">
    <property type="entry name" value="PROKAR_LIPOPROTEIN"/>
    <property type="match status" value="1"/>
</dbReference>
<dbReference type="InterPro" id="IPR036291">
    <property type="entry name" value="NAD(P)-bd_dom_sf"/>
</dbReference>
<keyword evidence="4" id="KW-1185">Reference proteome</keyword>
<evidence type="ECO:0000313" key="3">
    <source>
        <dbReference type="EMBL" id="AZU64151.1"/>
    </source>
</evidence>